<evidence type="ECO:0000313" key="1">
    <source>
        <dbReference type="EMBL" id="MCS7482020.1"/>
    </source>
</evidence>
<evidence type="ECO:0000313" key="2">
    <source>
        <dbReference type="Proteomes" id="UP001141259"/>
    </source>
</evidence>
<protein>
    <submittedName>
        <fullName evidence="1">Uncharacterized protein</fullName>
    </submittedName>
</protein>
<organism evidence="1 2">
    <name type="scientific">Umezawaea endophytica</name>
    <dbReference type="NCBI Taxonomy" id="1654476"/>
    <lineage>
        <taxon>Bacteria</taxon>
        <taxon>Bacillati</taxon>
        <taxon>Actinomycetota</taxon>
        <taxon>Actinomycetes</taxon>
        <taxon>Pseudonocardiales</taxon>
        <taxon>Pseudonocardiaceae</taxon>
        <taxon>Umezawaea</taxon>
    </lineage>
</organism>
<accession>A0A9X2VSD8</accession>
<proteinExistence type="predicted"/>
<gene>
    <name evidence="1" type="ORF">NZH93_34650</name>
</gene>
<keyword evidence="2" id="KW-1185">Reference proteome</keyword>
<dbReference type="Proteomes" id="UP001141259">
    <property type="component" value="Unassembled WGS sequence"/>
</dbReference>
<name>A0A9X2VSD8_9PSEU</name>
<dbReference type="AlphaFoldDB" id="A0A9X2VSD8"/>
<comment type="caution">
    <text evidence="1">The sequence shown here is derived from an EMBL/GenBank/DDBJ whole genome shotgun (WGS) entry which is preliminary data.</text>
</comment>
<sequence>MVAYLRVYEVPFLVECEGVTVAELADAVRVWSHRAEPVAFTVGDGFTFVINFHLLPVVLVTDETGITRDEDGERAPVVRVVLPLPFVENCRTALNGEHLV</sequence>
<reference evidence="1" key="1">
    <citation type="submission" date="2022-08" db="EMBL/GenBank/DDBJ databases">
        <authorList>
            <person name="Tistechok S."/>
            <person name="Samborskyy M."/>
            <person name="Roman I."/>
        </authorList>
    </citation>
    <scope>NUCLEOTIDE SEQUENCE</scope>
    <source>
        <strain evidence="1">DSM 103496</strain>
    </source>
</reference>
<dbReference type="RefSeq" id="WP_259627504.1">
    <property type="nucleotide sequence ID" value="NZ_JANYMP010000021.1"/>
</dbReference>
<dbReference type="EMBL" id="JANYMP010000021">
    <property type="protein sequence ID" value="MCS7482020.1"/>
    <property type="molecule type" value="Genomic_DNA"/>
</dbReference>